<protein>
    <submittedName>
        <fullName evidence="1">Uncharacterized protein</fullName>
    </submittedName>
</protein>
<sequence>MRRLHITSPASHTSIEAFKHSRNLEAIGLFLFTFFQAMVLDFAKDSHNITNVLREQPNFVQLNCLTAGKLEVLTVDAGQRCLH</sequence>
<evidence type="ECO:0000313" key="2">
    <source>
        <dbReference type="Proteomes" id="UP001497522"/>
    </source>
</evidence>
<reference evidence="1" key="1">
    <citation type="submission" date="2024-03" db="EMBL/GenBank/DDBJ databases">
        <authorList>
            <consortium name="ELIXIR-Norway"/>
            <consortium name="Elixir Norway"/>
        </authorList>
    </citation>
    <scope>NUCLEOTIDE SEQUENCE</scope>
</reference>
<proteinExistence type="predicted"/>
<keyword evidence="2" id="KW-1185">Reference proteome</keyword>
<accession>A0ABP0ZXZ8</accession>
<comment type="caution">
    <text evidence="1">The sequence shown here is derived from an EMBL/GenBank/DDBJ whole genome shotgun (WGS) entry which is preliminary data.</text>
</comment>
<dbReference type="EMBL" id="CAXHBF010000036">
    <property type="protein sequence ID" value="CAK9854888.1"/>
    <property type="molecule type" value="Genomic_DNA"/>
</dbReference>
<name>A0ABP0ZXZ8_9BRYO</name>
<organism evidence="1 2">
    <name type="scientific">Sphagnum jensenii</name>
    <dbReference type="NCBI Taxonomy" id="128206"/>
    <lineage>
        <taxon>Eukaryota</taxon>
        <taxon>Viridiplantae</taxon>
        <taxon>Streptophyta</taxon>
        <taxon>Embryophyta</taxon>
        <taxon>Bryophyta</taxon>
        <taxon>Sphagnophytina</taxon>
        <taxon>Sphagnopsida</taxon>
        <taxon>Sphagnales</taxon>
        <taxon>Sphagnaceae</taxon>
        <taxon>Sphagnum</taxon>
    </lineage>
</organism>
<evidence type="ECO:0000313" key="1">
    <source>
        <dbReference type="EMBL" id="CAK9854888.1"/>
    </source>
</evidence>
<gene>
    <name evidence="1" type="ORF">CSSPJE1EN2_LOCUS24820</name>
</gene>
<dbReference type="Proteomes" id="UP001497522">
    <property type="component" value="Unassembled WGS sequence"/>
</dbReference>